<keyword evidence="2" id="KW-0472">Membrane</keyword>
<evidence type="ECO:0000256" key="1">
    <source>
        <dbReference type="SAM" id="MobiDB-lite"/>
    </source>
</evidence>
<feature type="transmembrane region" description="Helical" evidence="2">
    <location>
        <begin position="138"/>
        <end position="162"/>
    </location>
</feature>
<dbReference type="OrthoDB" id="2756618at2759"/>
<gene>
    <name evidence="3" type="ORF">JAAARDRAFT_58887</name>
</gene>
<proteinExistence type="predicted"/>
<name>A0A067PPA5_9AGAM</name>
<keyword evidence="2" id="KW-0812">Transmembrane</keyword>
<dbReference type="Proteomes" id="UP000027265">
    <property type="component" value="Unassembled WGS sequence"/>
</dbReference>
<feature type="transmembrane region" description="Helical" evidence="2">
    <location>
        <begin position="114"/>
        <end position="131"/>
    </location>
</feature>
<evidence type="ECO:0000313" key="4">
    <source>
        <dbReference type="Proteomes" id="UP000027265"/>
    </source>
</evidence>
<feature type="transmembrane region" description="Helical" evidence="2">
    <location>
        <begin position="248"/>
        <end position="267"/>
    </location>
</feature>
<accession>A0A067PPA5</accession>
<sequence length="350" mass="38304">MPEPRLDGTEIVLVVVESVLWGAFMILFCGAVNVLIERRRVRKEVSTPLLLTAILLFCSITTHWIIDISRAFDAFVYAQDHTLSFYNSSDASPNAAVSYLSEISNIKNVVNSGVYVFTTLVGDAFMIYRLFIVWGRNLWVVLLPLLLWVALLVTGSATTWIFAFASSTNLFNSAGAWITASFVITLLENLVSTGLIAYRIWITSRAWGDGATYSGSKIIQIIIESAALYSCCLIISLCAYLAKSNVQFVAVAVNSPVVGIIFALILTRAHSNSTSAHSRDSDHHVTTKSMRLRSFRASRHPTSPMAIQITTAREIDADDPAGYSMGTPSDPGLPFSDSITPSSDQKFGEP</sequence>
<feature type="compositionally biased region" description="Polar residues" evidence="1">
    <location>
        <begin position="337"/>
        <end position="350"/>
    </location>
</feature>
<dbReference type="HOGENOM" id="CLU_044614_3_0_1"/>
<evidence type="ECO:0000256" key="2">
    <source>
        <dbReference type="SAM" id="Phobius"/>
    </source>
</evidence>
<feature type="transmembrane region" description="Helical" evidence="2">
    <location>
        <begin position="174"/>
        <end position="198"/>
    </location>
</feature>
<keyword evidence="2" id="KW-1133">Transmembrane helix</keyword>
<dbReference type="InParanoid" id="A0A067PPA5"/>
<reference evidence="4" key="1">
    <citation type="journal article" date="2014" name="Proc. Natl. Acad. Sci. U.S.A.">
        <title>Extensive sampling of basidiomycete genomes demonstrates inadequacy of the white-rot/brown-rot paradigm for wood decay fungi.</title>
        <authorList>
            <person name="Riley R."/>
            <person name="Salamov A.A."/>
            <person name="Brown D.W."/>
            <person name="Nagy L.G."/>
            <person name="Floudas D."/>
            <person name="Held B.W."/>
            <person name="Levasseur A."/>
            <person name="Lombard V."/>
            <person name="Morin E."/>
            <person name="Otillar R."/>
            <person name="Lindquist E.A."/>
            <person name="Sun H."/>
            <person name="LaButti K.M."/>
            <person name="Schmutz J."/>
            <person name="Jabbour D."/>
            <person name="Luo H."/>
            <person name="Baker S.E."/>
            <person name="Pisabarro A.G."/>
            <person name="Walton J.D."/>
            <person name="Blanchette R.A."/>
            <person name="Henrissat B."/>
            <person name="Martin F."/>
            <person name="Cullen D."/>
            <person name="Hibbett D.S."/>
            <person name="Grigoriev I.V."/>
        </authorList>
    </citation>
    <scope>NUCLEOTIDE SEQUENCE [LARGE SCALE GENOMIC DNA]</scope>
    <source>
        <strain evidence="4">MUCL 33604</strain>
    </source>
</reference>
<organism evidence="3 4">
    <name type="scientific">Jaapia argillacea MUCL 33604</name>
    <dbReference type="NCBI Taxonomy" id="933084"/>
    <lineage>
        <taxon>Eukaryota</taxon>
        <taxon>Fungi</taxon>
        <taxon>Dikarya</taxon>
        <taxon>Basidiomycota</taxon>
        <taxon>Agaricomycotina</taxon>
        <taxon>Agaricomycetes</taxon>
        <taxon>Agaricomycetidae</taxon>
        <taxon>Jaapiales</taxon>
        <taxon>Jaapiaceae</taxon>
        <taxon>Jaapia</taxon>
    </lineage>
</organism>
<keyword evidence="4" id="KW-1185">Reference proteome</keyword>
<protein>
    <recommendedName>
        <fullName evidence="5">G-protein coupled receptors family 1 profile domain-containing protein</fullName>
    </recommendedName>
</protein>
<feature type="region of interest" description="Disordered" evidence="1">
    <location>
        <begin position="318"/>
        <end position="350"/>
    </location>
</feature>
<evidence type="ECO:0008006" key="5">
    <source>
        <dbReference type="Google" id="ProtNLM"/>
    </source>
</evidence>
<feature type="transmembrane region" description="Helical" evidence="2">
    <location>
        <begin position="48"/>
        <end position="66"/>
    </location>
</feature>
<feature type="transmembrane region" description="Helical" evidence="2">
    <location>
        <begin position="218"/>
        <end position="242"/>
    </location>
</feature>
<dbReference type="AlphaFoldDB" id="A0A067PPA5"/>
<evidence type="ECO:0000313" key="3">
    <source>
        <dbReference type="EMBL" id="KDQ56609.1"/>
    </source>
</evidence>
<feature type="transmembrane region" description="Helical" evidence="2">
    <location>
        <begin position="12"/>
        <end position="36"/>
    </location>
</feature>
<dbReference type="EMBL" id="KL197721">
    <property type="protein sequence ID" value="KDQ56609.1"/>
    <property type="molecule type" value="Genomic_DNA"/>
</dbReference>